<gene>
    <name evidence="3" type="ORF">BOKJ2_LOCUS5316</name>
</gene>
<reference evidence="3" key="1">
    <citation type="submission" date="2020-09" db="EMBL/GenBank/DDBJ databases">
        <authorList>
            <person name="Kikuchi T."/>
        </authorList>
    </citation>
    <scope>NUCLEOTIDE SEQUENCE</scope>
    <source>
        <strain evidence="3">SH1</strain>
    </source>
</reference>
<dbReference type="EMBL" id="CAJFCW020000003">
    <property type="protein sequence ID" value="CAG9101721.1"/>
    <property type="molecule type" value="Genomic_DNA"/>
</dbReference>
<dbReference type="Proteomes" id="UP000783686">
    <property type="component" value="Unassembled WGS sequence"/>
</dbReference>
<proteinExistence type="predicted"/>
<organism evidence="3 4">
    <name type="scientific">Bursaphelenchus okinawaensis</name>
    <dbReference type="NCBI Taxonomy" id="465554"/>
    <lineage>
        <taxon>Eukaryota</taxon>
        <taxon>Metazoa</taxon>
        <taxon>Ecdysozoa</taxon>
        <taxon>Nematoda</taxon>
        <taxon>Chromadorea</taxon>
        <taxon>Rhabditida</taxon>
        <taxon>Tylenchina</taxon>
        <taxon>Tylenchomorpha</taxon>
        <taxon>Aphelenchoidea</taxon>
        <taxon>Aphelenchoididae</taxon>
        <taxon>Bursaphelenchus</taxon>
    </lineage>
</organism>
<evidence type="ECO:0000313" key="3">
    <source>
        <dbReference type="EMBL" id="CAD5213885.1"/>
    </source>
</evidence>
<name>A0A811KDK1_9BILA</name>
<evidence type="ECO:0000256" key="2">
    <source>
        <dbReference type="SAM" id="MobiDB-lite"/>
    </source>
</evidence>
<evidence type="ECO:0000256" key="1">
    <source>
        <dbReference type="SAM" id="Coils"/>
    </source>
</evidence>
<feature type="region of interest" description="Disordered" evidence="2">
    <location>
        <begin position="232"/>
        <end position="260"/>
    </location>
</feature>
<accession>A0A811KDK1</accession>
<dbReference type="AlphaFoldDB" id="A0A811KDK1"/>
<feature type="coiled-coil region" evidence="1">
    <location>
        <begin position="29"/>
        <end position="94"/>
    </location>
</feature>
<keyword evidence="4" id="KW-1185">Reference proteome</keyword>
<dbReference type="EMBL" id="CAJFDH010000003">
    <property type="protein sequence ID" value="CAD5213885.1"/>
    <property type="molecule type" value="Genomic_DNA"/>
</dbReference>
<evidence type="ECO:0000313" key="4">
    <source>
        <dbReference type="Proteomes" id="UP000614601"/>
    </source>
</evidence>
<dbReference type="Proteomes" id="UP000614601">
    <property type="component" value="Unassembled WGS sequence"/>
</dbReference>
<protein>
    <submittedName>
        <fullName evidence="3">Uncharacterized protein</fullName>
    </submittedName>
</protein>
<keyword evidence="1" id="KW-0175">Coiled coil</keyword>
<comment type="caution">
    <text evidence="3">The sequence shown here is derived from an EMBL/GenBank/DDBJ whole genome shotgun (WGS) entry which is preliminary data.</text>
</comment>
<sequence>MFGETKRRIKKALSRPLHNFADDYYHEHLEATKSRVQELEKQLATALIEKERASINIQEYFDEVRKAREAKKETKEAHKRIEEVEQKLEAFKSKVSCCVFGQQNFSGSELNCTKIYSNNCSTIKQLNESLKSKQEEIYKKAKEVEELKKKIIEHEGTIRDVKAERGLYEEDYPRLLKQIEDLQKKQRVLEENMAKERDENEKVIRTLKEDLKINEELNSELVATVQLLKMSQTEDFEGSEKNSESEVDDWLEVEKSDSTA</sequence>
<feature type="coiled-coil region" evidence="1">
    <location>
        <begin position="123"/>
        <end position="206"/>
    </location>
</feature>